<dbReference type="OrthoDB" id="409725at2759"/>
<feature type="transmembrane region" description="Helical" evidence="2">
    <location>
        <begin position="157"/>
        <end position="179"/>
    </location>
</feature>
<proteinExistence type="predicted"/>
<sequence>MNESTGLLPKARDIPNRSTRLTSLFEHPGHGAAIRPEENEEREESRTNPHLRSISPGATVSCHDLSGTCVGSFVFVIYHVVFCLAQAASVPGQTGVLAKVAALGTLTAGTSFIFQIHIPALYPATDLFLAPFLAQMAETIQDILQTKGVQDNNDDTLFLNTLLAVTGFGLLLSGSLSILAARWKLANWGAYLPYSVLCGFFTTIGILMWTLGFSVDTGMKVGQVLMSNDRTVVEDAVLHHFPSVVVGFLMHYAGRQHPYWVLFCIFMTVIIFYTILWTTGTSIAQAQEVQWLFSPKDLQIPPREAYGPPLPFGTLVAAWNGGVDWDAFRAALPTVIALAFLYVIRCSLHAAALFKNKRLLVRRNEHSDDVLSPMATARPTRTRNQPPRLTLGTILENGYGYSQLVAALIGGITVAPSVAASLTLFQLNAEKPAPQYGSNLLLLAFYLSDFQLVQYIPKTAFSCLMVLAGIDMCRTWLIGSFFKTKDKMEWAVAPLLVILSFSVGMLYAILMGIAASAFLFVANFQKAGTVRFVGSGLSLQSTVERTPREVTWLEQNNYLTQILMLQNYLFFGNAQSIFSYVSTMFEDDDFQSDLNDRSELDSIPPTFVPKYIIVDFSMVSGMDTSAVDLFHEIVALCREHDCTLFLSGTTVHLRSFLAGIRGSHVRLMTDLETALARAEDGLLSRIFPLEARSTTTPDGFVNALHKLEEQHRRPMALEALRDYTSLVELIPGDVLTQDQGGIYFVETGLLKRTAPHQTTWQPSWRHRNIHPPTIGQFHASSSRRLAELEQSFRVARVGPGWIIGGMEEEEKEAEHGDYEALTPCRLHHLPLSVMKSLEHSHPALSIQLYKLLSFLTTKRHETTIQHLDQLVRILNGNAPRWE</sequence>
<reference evidence="4 5" key="1">
    <citation type="journal article" date="2015" name="Plant Cell">
        <title>Oil accumulation by the oleaginous diatom Fistulifera solaris as revealed by the genome and transcriptome.</title>
        <authorList>
            <person name="Tanaka T."/>
            <person name="Maeda Y."/>
            <person name="Veluchamy A."/>
            <person name="Tanaka M."/>
            <person name="Abida H."/>
            <person name="Marechal E."/>
            <person name="Bowler C."/>
            <person name="Muto M."/>
            <person name="Sunaga Y."/>
            <person name="Tanaka M."/>
            <person name="Yoshino T."/>
            <person name="Taniguchi T."/>
            <person name="Fukuda Y."/>
            <person name="Nemoto M."/>
            <person name="Matsumoto M."/>
            <person name="Wong P.S."/>
            <person name="Aburatani S."/>
            <person name="Fujibuchi W."/>
        </authorList>
    </citation>
    <scope>NUCLEOTIDE SEQUENCE [LARGE SCALE GENOMIC DNA]</scope>
    <source>
        <strain evidence="4 5">JPCC DA0580</strain>
    </source>
</reference>
<dbReference type="InterPro" id="IPR018490">
    <property type="entry name" value="cNMP-bd_dom_sf"/>
</dbReference>
<keyword evidence="2" id="KW-1133">Transmembrane helix</keyword>
<dbReference type="PANTHER" id="PTHR43310">
    <property type="entry name" value="SULFATE TRANSPORTER YBAR-RELATED"/>
    <property type="match status" value="1"/>
</dbReference>
<feature type="region of interest" description="Disordered" evidence="1">
    <location>
        <begin position="1"/>
        <end position="53"/>
    </location>
</feature>
<comment type="caution">
    <text evidence="4">The sequence shown here is derived from an EMBL/GenBank/DDBJ whole genome shotgun (WGS) entry which is preliminary data.</text>
</comment>
<gene>
    <name evidence="4" type="ORF">FisN_13Hh286</name>
</gene>
<accession>A0A1Z5KMR9</accession>
<feature type="transmembrane region" description="Helical" evidence="2">
    <location>
        <begin position="259"/>
        <end position="277"/>
    </location>
</feature>
<protein>
    <recommendedName>
        <fullName evidence="3">STAS domain-containing protein</fullName>
    </recommendedName>
</protein>
<evidence type="ECO:0000313" key="4">
    <source>
        <dbReference type="EMBL" id="GAX27624.1"/>
    </source>
</evidence>
<evidence type="ECO:0000259" key="3">
    <source>
        <dbReference type="PROSITE" id="PS50801"/>
    </source>
</evidence>
<dbReference type="AlphaFoldDB" id="A0A1Z5KMR9"/>
<feature type="transmembrane region" description="Helical" evidence="2">
    <location>
        <begin position="491"/>
        <end position="521"/>
    </location>
</feature>
<evidence type="ECO:0000313" key="5">
    <source>
        <dbReference type="Proteomes" id="UP000198406"/>
    </source>
</evidence>
<feature type="transmembrane region" description="Helical" evidence="2">
    <location>
        <begin position="65"/>
        <end position="84"/>
    </location>
</feature>
<name>A0A1Z5KMR9_FISSO</name>
<dbReference type="InterPro" id="IPR052706">
    <property type="entry name" value="Membrane-Transporter-like"/>
</dbReference>
<dbReference type="Proteomes" id="UP000198406">
    <property type="component" value="Unassembled WGS sequence"/>
</dbReference>
<keyword evidence="2" id="KW-0472">Membrane</keyword>
<keyword evidence="2" id="KW-0812">Transmembrane</keyword>
<feature type="transmembrane region" description="Helical" evidence="2">
    <location>
        <begin position="96"/>
        <end position="118"/>
    </location>
</feature>
<feature type="domain" description="STAS" evidence="3">
    <location>
        <begin position="562"/>
        <end position="657"/>
    </location>
</feature>
<dbReference type="SUPFAM" id="SSF52091">
    <property type="entry name" value="SpoIIaa-like"/>
    <property type="match status" value="1"/>
</dbReference>
<feature type="transmembrane region" description="Helical" evidence="2">
    <location>
        <begin position="460"/>
        <end position="479"/>
    </location>
</feature>
<organism evidence="4 5">
    <name type="scientific">Fistulifera solaris</name>
    <name type="common">Oleaginous diatom</name>
    <dbReference type="NCBI Taxonomy" id="1519565"/>
    <lineage>
        <taxon>Eukaryota</taxon>
        <taxon>Sar</taxon>
        <taxon>Stramenopiles</taxon>
        <taxon>Ochrophyta</taxon>
        <taxon>Bacillariophyta</taxon>
        <taxon>Bacillariophyceae</taxon>
        <taxon>Bacillariophycidae</taxon>
        <taxon>Naviculales</taxon>
        <taxon>Naviculaceae</taxon>
        <taxon>Fistulifera</taxon>
    </lineage>
</organism>
<dbReference type="InterPro" id="IPR036513">
    <property type="entry name" value="STAS_dom_sf"/>
</dbReference>
<feature type="transmembrane region" description="Helical" evidence="2">
    <location>
        <begin position="330"/>
        <end position="354"/>
    </location>
</feature>
<dbReference type="CDD" id="cd07042">
    <property type="entry name" value="STAS_SulP_like_sulfate_transporter"/>
    <property type="match status" value="1"/>
</dbReference>
<dbReference type="InParanoid" id="A0A1Z5KMR9"/>
<dbReference type="InterPro" id="IPR002645">
    <property type="entry name" value="STAS_dom"/>
</dbReference>
<dbReference type="Pfam" id="PF01740">
    <property type="entry name" value="STAS"/>
    <property type="match status" value="1"/>
</dbReference>
<keyword evidence="5" id="KW-1185">Reference proteome</keyword>
<evidence type="ECO:0000256" key="2">
    <source>
        <dbReference type="SAM" id="Phobius"/>
    </source>
</evidence>
<feature type="transmembrane region" description="Helical" evidence="2">
    <location>
        <begin position="404"/>
        <end position="424"/>
    </location>
</feature>
<dbReference type="SUPFAM" id="SSF51206">
    <property type="entry name" value="cAMP-binding domain-like"/>
    <property type="match status" value="1"/>
</dbReference>
<evidence type="ECO:0000256" key="1">
    <source>
        <dbReference type="SAM" id="MobiDB-lite"/>
    </source>
</evidence>
<feature type="transmembrane region" description="Helical" evidence="2">
    <location>
        <begin position="191"/>
        <end position="212"/>
    </location>
</feature>
<dbReference type="PANTHER" id="PTHR43310:SF2">
    <property type="entry name" value="SLC26A_SULP TRANSPORTER DOMAIN-CONTAINING PROTEIN"/>
    <property type="match status" value="1"/>
</dbReference>
<dbReference type="Gene3D" id="3.30.750.24">
    <property type="entry name" value="STAS domain"/>
    <property type="match status" value="1"/>
</dbReference>
<dbReference type="EMBL" id="BDSP01000259">
    <property type="protein sequence ID" value="GAX27624.1"/>
    <property type="molecule type" value="Genomic_DNA"/>
</dbReference>
<dbReference type="PROSITE" id="PS50801">
    <property type="entry name" value="STAS"/>
    <property type="match status" value="1"/>
</dbReference>
<feature type="transmembrane region" description="Helical" evidence="2">
    <location>
        <begin position="232"/>
        <end position="252"/>
    </location>
</feature>